<dbReference type="AlphaFoldDB" id="G6YFR2"/>
<dbReference type="STRING" id="1082933.A6B35_05255"/>
<evidence type="ECO:0008006" key="3">
    <source>
        <dbReference type="Google" id="ProtNLM"/>
    </source>
</evidence>
<reference evidence="1 2" key="1">
    <citation type="journal article" date="2012" name="J. Bacteriol.">
        <title>Draft Genome Sequence of Plant Growth-Promoting Rhizobium Mesorhizobium amorphae, Isolated from Zinc-Lead Mine Tailings.</title>
        <authorList>
            <person name="Hao X."/>
            <person name="Lin Y."/>
            <person name="Johnstone L."/>
            <person name="Baltrus D.A."/>
            <person name="Miller S.J."/>
            <person name="Wei G."/>
            <person name="Rensing C."/>
        </authorList>
    </citation>
    <scope>NUCLEOTIDE SEQUENCE [LARGE SCALE GENOMIC DNA]</scope>
    <source>
        <strain evidence="1 2">CCNWGS0123</strain>
    </source>
</reference>
<organism evidence="1 2">
    <name type="scientific">Mesorhizobium amorphae CCNWGS0123</name>
    <dbReference type="NCBI Taxonomy" id="1082933"/>
    <lineage>
        <taxon>Bacteria</taxon>
        <taxon>Pseudomonadati</taxon>
        <taxon>Pseudomonadota</taxon>
        <taxon>Alphaproteobacteria</taxon>
        <taxon>Hyphomicrobiales</taxon>
        <taxon>Phyllobacteriaceae</taxon>
        <taxon>Mesorhizobium</taxon>
    </lineage>
</organism>
<accession>G6YFR2</accession>
<gene>
    <name evidence="1" type="ORF">MEA186_24080</name>
</gene>
<dbReference type="RefSeq" id="WP_006204520.1">
    <property type="nucleotide sequence ID" value="NZ_AGSN01000164.1"/>
</dbReference>
<keyword evidence="2" id="KW-1185">Reference proteome</keyword>
<dbReference type="Proteomes" id="UP000002949">
    <property type="component" value="Unassembled WGS sequence"/>
</dbReference>
<dbReference type="PATRIC" id="fig|1082933.3.peg.4677"/>
<proteinExistence type="predicted"/>
<sequence length="109" mass="13188">MDRRSFLTAMFGVAGAAALASTVRPLNAVAGVPNVGPGILDELDAPDTEPFGDDGTQADLEPVYHRRWHRRHYRRRRRRGWRRICRRYWRYGRYRRRCYRRRVWVFYEF</sequence>
<dbReference type="OrthoDB" id="8101459at2"/>
<protein>
    <recommendedName>
        <fullName evidence="3">Protamine-2 (Modular protein)</fullName>
    </recommendedName>
</protein>
<dbReference type="InterPro" id="IPR006311">
    <property type="entry name" value="TAT_signal"/>
</dbReference>
<evidence type="ECO:0000313" key="2">
    <source>
        <dbReference type="Proteomes" id="UP000002949"/>
    </source>
</evidence>
<name>G6YFR2_9HYPH</name>
<dbReference type="EMBL" id="AGSN01000164">
    <property type="protein sequence ID" value="EHH09419.1"/>
    <property type="molecule type" value="Genomic_DNA"/>
</dbReference>
<dbReference type="PROSITE" id="PS51318">
    <property type="entry name" value="TAT"/>
    <property type="match status" value="1"/>
</dbReference>
<dbReference type="KEGG" id="mamo:A6B35_05255"/>
<evidence type="ECO:0000313" key="1">
    <source>
        <dbReference type="EMBL" id="EHH09419.1"/>
    </source>
</evidence>